<sequence>MWLPLLIIFSLAISPTRSNTNFIYKSCHTTLYPELCYLYLSRFTTRIGTSPRLLAQTALAATLSNTWSTSKKLVTYSRTHKMTRREISAMKDCLEELGDSAYELHISMVEMGKVRSGSDFLFNMNSIETWVSAALTDDDTCIDGFSDKNMNVEVKTMVRKHVLNIAHLASIALAFVNNYAKG</sequence>
<keyword evidence="5" id="KW-1185">Reference proteome</keyword>
<comment type="caution">
    <text evidence="4">The sequence shown here is derived from an EMBL/GenBank/DDBJ whole genome shotgun (WGS) entry which is preliminary data.</text>
</comment>
<feature type="signal peptide" evidence="2">
    <location>
        <begin position="1"/>
        <end position="18"/>
    </location>
</feature>
<dbReference type="CDD" id="cd15798">
    <property type="entry name" value="PMEI-like_3"/>
    <property type="match status" value="1"/>
</dbReference>
<dbReference type="Gene3D" id="1.20.140.40">
    <property type="entry name" value="Invertase/pectin methylesterase inhibitor family protein"/>
    <property type="match status" value="1"/>
</dbReference>
<dbReference type="InterPro" id="IPR035513">
    <property type="entry name" value="Invertase/methylesterase_inhib"/>
</dbReference>
<evidence type="ECO:0000256" key="2">
    <source>
        <dbReference type="SAM" id="SignalP"/>
    </source>
</evidence>
<evidence type="ECO:0000313" key="4">
    <source>
        <dbReference type="EMBL" id="KAD6453446.1"/>
    </source>
</evidence>
<gene>
    <name evidence="4" type="ORF">E3N88_08151</name>
</gene>
<dbReference type="Pfam" id="PF04043">
    <property type="entry name" value="PMEI"/>
    <property type="match status" value="1"/>
</dbReference>
<dbReference type="InterPro" id="IPR006501">
    <property type="entry name" value="Pectinesterase_inhib_dom"/>
</dbReference>
<name>A0A5N6PHN9_9ASTR</name>
<dbReference type="InterPro" id="IPR051955">
    <property type="entry name" value="PME_Inhibitor"/>
</dbReference>
<dbReference type="SUPFAM" id="SSF101148">
    <property type="entry name" value="Plant invertase/pectin methylesterase inhibitor"/>
    <property type="match status" value="1"/>
</dbReference>
<dbReference type="NCBIfam" id="TIGR01614">
    <property type="entry name" value="PME_inhib"/>
    <property type="match status" value="1"/>
</dbReference>
<reference evidence="4 5" key="1">
    <citation type="submission" date="2019-05" db="EMBL/GenBank/DDBJ databases">
        <title>Mikania micrantha, genome provides insights into the molecular mechanism of rapid growth.</title>
        <authorList>
            <person name="Liu B."/>
        </authorList>
    </citation>
    <scope>NUCLEOTIDE SEQUENCE [LARGE SCALE GENOMIC DNA]</scope>
    <source>
        <strain evidence="4">NLD-2019</strain>
        <tissue evidence="4">Leaf</tissue>
    </source>
</reference>
<dbReference type="AlphaFoldDB" id="A0A5N6PHN9"/>
<proteinExistence type="predicted"/>
<evidence type="ECO:0000259" key="3">
    <source>
        <dbReference type="SMART" id="SM00856"/>
    </source>
</evidence>
<evidence type="ECO:0000256" key="1">
    <source>
        <dbReference type="ARBA" id="ARBA00022729"/>
    </source>
</evidence>
<feature type="domain" description="Pectinesterase inhibitor" evidence="3">
    <location>
        <begin position="18"/>
        <end position="175"/>
    </location>
</feature>
<dbReference type="EMBL" id="SZYD01000004">
    <property type="protein sequence ID" value="KAD6453446.1"/>
    <property type="molecule type" value="Genomic_DNA"/>
</dbReference>
<dbReference type="PANTHER" id="PTHR31080">
    <property type="entry name" value="PECTINESTERASE INHIBITOR-LIKE"/>
    <property type="match status" value="1"/>
</dbReference>
<dbReference type="SMART" id="SM00856">
    <property type="entry name" value="PMEI"/>
    <property type="match status" value="1"/>
</dbReference>
<dbReference type="Proteomes" id="UP000326396">
    <property type="component" value="Linkage Group LG12"/>
</dbReference>
<dbReference type="OrthoDB" id="1430376at2759"/>
<protein>
    <recommendedName>
        <fullName evidence="3">Pectinesterase inhibitor domain-containing protein</fullName>
    </recommendedName>
</protein>
<accession>A0A5N6PHN9</accession>
<evidence type="ECO:0000313" key="5">
    <source>
        <dbReference type="Proteomes" id="UP000326396"/>
    </source>
</evidence>
<dbReference type="GO" id="GO:0004857">
    <property type="term" value="F:enzyme inhibitor activity"/>
    <property type="evidence" value="ECO:0007669"/>
    <property type="project" value="InterPro"/>
</dbReference>
<keyword evidence="1 2" id="KW-0732">Signal</keyword>
<feature type="chain" id="PRO_5024339687" description="Pectinesterase inhibitor domain-containing protein" evidence="2">
    <location>
        <begin position="19"/>
        <end position="182"/>
    </location>
</feature>
<organism evidence="4 5">
    <name type="scientific">Mikania micrantha</name>
    <name type="common">bitter vine</name>
    <dbReference type="NCBI Taxonomy" id="192012"/>
    <lineage>
        <taxon>Eukaryota</taxon>
        <taxon>Viridiplantae</taxon>
        <taxon>Streptophyta</taxon>
        <taxon>Embryophyta</taxon>
        <taxon>Tracheophyta</taxon>
        <taxon>Spermatophyta</taxon>
        <taxon>Magnoliopsida</taxon>
        <taxon>eudicotyledons</taxon>
        <taxon>Gunneridae</taxon>
        <taxon>Pentapetalae</taxon>
        <taxon>asterids</taxon>
        <taxon>campanulids</taxon>
        <taxon>Asterales</taxon>
        <taxon>Asteraceae</taxon>
        <taxon>Asteroideae</taxon>
        <taxon>Heliantheae alliance</taxon>
        <taxon>Eupatorieae</taxon>
        <taxon>Mikania</taxon>
    </lineage>
</organism>
<dbReference type="PANTHER" id="PTHR31080:SF173">
    <property type="entry name" value="PECTINESTERASE"/>
    <property type="match status" value="1"/>
</dbReference>